<dbReference type="EMBL" id="QKWP01002191">
    <property type="protein sequence ID" value="RIB04396.1"/>
    <property type="molecule type" value="Genomic_DNA"/>
</dbReference>
<evidence type="ECO:0000313" key="1">
    <source>
        <dbReference type="EMBL" id="RIB04396.1"/>
    </source>
</evidence>
<evidence type="ECO:0000313" key="2">
    <source>
        <dbReference type="Proteomes" id="UP000266673"/>
    </source>
</evidence>
<dbReference type="AlphaFoldDB" id="A0A397UB72"/>
<accession>A0A397UB72</accession>
<protein>
    <submittedName>
        <fullName evidence="1">Uncharacterized protein</fullName>
    </submittedName>
</protein>
<proteinExistence type="predicted"/>
<organism evidence="1 2">
    <name type="scientific">Gigaspora rosea</name>
    <dbReference type="NCBI Taxonomy" id="44941"/>
    <lineage>
        <taxon>Eukaryota</taxon>
        <taxon>Fungi</taxon>
        <taxon>Fungi incertae sedis</taxon>
        <taxon>Mucoromycota</taxon>
        <taxon>Glomeromycotina</taxon>
        <taxon>Glomeromycetes</taxon>
        <taxon>Diversisporales</taxon>
        <taxon>Gigasporaceae</taxon>
        <taxon>Gigaspora</taxon>
    </lineage>
</organism>
<dbReference type="Proteomes" id="UP000266673">
    <property type="component" value="Unassembled WGS sequence"/>
</dbReference>
<comment type="caution">
    <text evidence="1">The sequence shown here is derived from an EMBL/GenBank/DDBJ whole genome shotgun (WGS) entry which is preliminary data.</text>
</comment>
<gene>
    <name evidence="1" type="ORF">C2G38_2222516</name>
</gene>
<name>A0A397UB72_9GLOM</name>
<sequence length="254" mass="30116">MEEVQEIINEHFPRALNDEQLFKVLEFILEVVVNIIQNDDKENAKEIEYLSLFLKIFFQKAKELDNPIQIEKKPTIAEVLDTYNTSNKPEKKLPQNVVLGLGINLKPLQKTRWIETKEKKENVSVESEEVVPVNKFIERMLNTRNYYQDKIRVKEDKYKTSNAYLILVKLDNANKIFMIKIKPIDISTIEKEKNKVNKIPEDQELTYLSQKEKEVLANFSCEQKINSNEELPKYANRNNLMRKYENLINNYKQM</sequence>
<reference evidence="1 2" key="1">
    <citation type="submission" date="2018-06" db="EMBL/GenBank/DDBJ databases">
        <title>Comparative genomics reveals the genomic features of Rhizophagus irregularis, R. cerebriforme, R. diaphanum and Gigaspora rosea, and their symbiotic lifestyle signature.</title>
        <authorList>
            <person name="Morin E."/>
            <person name="San Clemente H."/>
            <person name="Chen E.C.H."/>
            <person name="De La Providencia I."/>
            <person name="Hainaut M."/>
            <person name="Kuo A."/>
            <person name="Kohler A."/>
            <person name="Murat C."/>
            <person name="Tang N."/>
            <person name="Roy S."/>
            <person name="Loubradou J."/>
            <person name="Henrissat B."/>
            <person name="Grigoriev I.V."/>
            <person name="Corradi N."/>
            <person name="Roux C."/>
            <person name="Martin F.M."/>
        </authorList>
    </citation>
    <scope>NUCLEOTIDE SEQUENCE [LARGE SCALE GENOMIC DNA]</scope>
    <source>
        <strain evidence="1 2">DAOM 194757</strain>
    </source>
</reference>
<keyword evidence="2" id="KW-1185">Reference proteome</keyword>